<dbReference type="Pfam" id="PF02089">
    <property type="entry name" value="Palm_thioest"/>
    <property type="match status" value="1"/>
</dbReference>
<dbReference type="AlphaFoldDB" id="A0A9E4NNK6"/>
<gene>
    <name evidence="1" type="ORF">JAY77_16950</name>
</gene>
<comment type="caution">
    <text evidence="1">The sequence shown here is derived from an EMBL/GenBank/DDBJ whole genome shotgun (WGS) entry which is preliminary data.</text>
</comment>
<name>A0A9E4NNK6_9GAMM</name>
<protein>
    <submittedName>
        <fullName evidence="1">Alpha/beta hydrolase</fullName>
    </submittedName>
</protein>
<dbReference type="PANTHER" id="PTHR37946">
    <property type="entry name" value="SLL1969 PROTEIN"/>
    <property type="match status" value="1"/>
</dbReference>
<sequence>MLSFALAANDWWSKGEETTNQDIVVLLHGLGRSNTAMWLLAARIGNAGYQVEQVGYSSLNKAPEEIIGNISQQIDACCAEQDRTVHFVGHSLGGLLIRAYLQENKLEYLGRVVLVGTPNQGTEIVDNMRDNCLMQLLGPTANALGTDDTSLPKQLEPPYYPVGVIAGYYDSDSNDDLLPGRDDGLVPVESTKLEGMTDFIEIESGHSMMRYSKDVAKQVIAFLNNGKFHRE</sequence>
<reference evidence="1" key="1">
    <citation type="journal article" date="2021" name="Proc. Natl. Acad. Sci. U.S.A.">
        <title>Global biogeography of chemosynthetic symbionts reveals both localized and globally distributed symbiont groups. .</title>
        <authorList>
            <person name="Osvatic J.T."/>
            <person name="Wilkins L.G.E."/>
            <person name="Leibrecht L."/>
            <person name="Leray M."/>
            <person name="Zauner S."/>
            <person name="Polzin J."/>
            <person name="Camacho Y."/>
            <person name="Gros O."/>
            <person name="van Gils J.A."/>
            <person name="Eisen J.A."/>
            <person name="Petersen J.M."/>
            <person name="Yuen B."/>
        </authorList>
    </citation>
    <scope>NUCLEOTIDE SEQUENCE</scope>
    <source>
        <strain evidence="1">MAGclacostrist055</strain>
    </source>
</reference>
<dbReference type="InterPro" id="IPR029058">
    <property type="entry name" value="AB_hydrolase_fold"/>
</dbReference>
<organism evidence="1 2">
    <name type="scientific">Candidatus Thiodiazotropha taylori</name>
    <dbReference type="NCBI Taxonomy" id="2792791"/>
    <lineage>
        <taxon>Bacteria</taxon>
        <taxon>Pseudomonadati</taxon>
        <taxon>Pseudomonadota</taxon>
        <taxon>Gammaproteobacteria</taxon>
        <taxon>Chromatiales</taxon>
        <taxon>Sedimenticolaceae</taxon>
        <taxon>Candidatus Thiodiazotropha</taxon>
    </lineage>
</organism>
<evidence type="ECO:0000313" key="1">
    <source>
        <dbReference type="EMBL" id="MCG7979820.1"/>
    </source>
</evidence>
<dbReference type="SUPFAM" id="SSF53474">
    <property type="entry name" value="alpha/beta-Hydrolases"/>
    <property type="match status" value="1"/>
</dbReference>
<dbReference type="Proteomes" id="UP000886674">
    <property type="component" value="Unassembled WGS sequence"/>
</dbReference>
<keyword evidence="1" id="KW-0378">Hydrolase</keyword>
<proteinExistence type="predicted"/>
<dbReference type="GO" id="GO:0016787">
    <property type="term" value="F:hydrolase activity"/>
    <property type="evidence" value="ECO:0007669"/>
    <property type="project" value="UniProtKB-KW"/>
</dbReference>
<dbReference type="EMBL" id="JAEPCR010000085">
    <property type="protein sequence ID" value="MCG7979820.1"/>
    <property type="molecule type" value="Genomic_DNA"/>
</dbReference>
<dbReference type="PANTHER" id="PTHR37946:SF1">
    <property type="entry name" value="SLL1969 PROTEIN"/>
    <property type="match status" value="1"/>
</dbReference>
<dbReference type="Gene3D" id="3.40.50.1820">
    <property type="entry name" value="alpha/beta hydrolase"/>
    <property type="match status" value="1"/>
</dbReference>
<evidence type="ECO:0000313" key="2">
    <source>
        <dbReference type="Proteomes" id="UP000886674"/>
    </source>
</evidence>
<accession>A0A9E4NNK6</accession>